<evidence type="ECO:0000313" key="3">
    <source>
        <dbReference type="Proteomes" id="UP000307440"/>
    </source>
</evidence>
<keyword evidence="3" id="KW-1185">Reference proteome</keyword>
<dbReference type="EMBL" id="ML210724">
    <property type="protein sequence ID" value="TFK16590.1"/>
    <property type="molecule type" value="Genomic_DNA"/>
</dbReference>
<dbReference type="Proteomes" id="UP000307440">
    <property type="component" value="Unassembled WGS sequence"/>
</dbReference>
<evidence type="ECO:0000256" key="1">
    <source>
        <dbReference type="SAM" id="MobiDB-lite"/>
    </source>
</evidence>
<sequence length="195" mass="20139">MTEIGGPATSPHERHVPEDLHTHNEGPPGRALGIKSLLKPVNSAAKTVSSSHYWLVDVPVEDQLCLCANPQIPRDFGGCLIQHCGVTEEQAGTAVVLALGSCAAASVEPTGTVGPPRTFESIAGAVTGTPQASGSDVPIATNSPASATDLLKRGSSCDVRALDLLWARVRPLAAGTDQRKRSGFGGEGIRLRCSG</sequence>
<accession>A0A5C3K953</accession>
<feature type="region of interest" description="Disordered" evidence="1">
    <location>
        <begin position="1"/>
        <end position="29"/>
    </location>
</feature>
<evidence type="ECO:0000313" key="2">
    <source>
        <dbReference type="EMBL" id="TFK16590.1"/>
    </source>
</evidence>
<reference evidence="2 3" key="1">
    <citation type="journal article" date="2019" name="Nat. Ecol. Evol.">
        <title>Megaphylogeny resolves global patterns of mushroom evolution.</title>
        <authorList>
            <person name="Varga T."/>
            <person name="Krizsan K."/>
            <person name="Foldi C."/>
            <person name="Dima B."/>
            <person name="Sanchez-Garcia M."/>
            <person name="Sanchez-Ramirez S."/>
            <person name="Szollosi G.J."/>
            <person name="Szarkandi J.G."/>
            <person name="Papp V."/>
            <person name="Albert L."/>
            <person name="Andreopoulos W."/>
            <person name="Angelini C."/>
            <person name="Antonin V."/>
            <person name="Barry K.W."/>
            <person name="Bougher N.L."/>
            <person name="Buchanan P."/>
            <person name="Buyck B."/>
            <person name="Bense V."/>
            <person name="Catcheside P."/>
            <person name="Chovatia M."/>
            <person name="Cooper J."/>
            <person name="Damon W."/>
            <person name="Desjardin D."/>
            <person name="Finy P."/>
            <person name="Geml J."/>
            <person name="Haridas S."/>
            <person name="Hughes K."/>
            <person name="Justo A."/>
            <person name="Karasinski D."/>
            <person name="Kautmanova I."/>
            <person name="Kiss B."/>
            <person name="Kocsube S."/>
            <person name="Kotiranta H."/>
            <person name="LaButti K.M."/>
            <person name="Lechner B.E."/>
            <person name="Liimatainen K."/>
            <person name="Lipzen A."/>
            <person name="Lukacs Z."/>
            <person name="Mihaltcheva S."/>
            <person name="Morgado L.N."/>
            <person name="Niskanen T."/>
            <person name="Noordeloos M.E."/>
            <person name="Ohm R.A."/>
            <person name="Ortiz-Santana B."/>
            <person name="Ovrebo C."/>
            <person name="Racz N."/>
            <person name="Riley R."/>
            <person name="Savchenko A."/>
            <person name="Shiryaev A."/>
            <person name="Soop K."/>
            <person name="Spirin V."/>
            <person name="Szebenyi C."/>
            <person name="Tomsovsky M."/>
            <person name="Tulloss R.E."/>
            <person name="Uehling J."/>
            <person name="Grigoriev I.V."/>
            <person name="Vagvolgyi C."/>
            <person name="Papp T."/>
            <person name="Martin F.M."/>
            <person name="Miettinen O."/>
            <person name="Hibbett D.S."/>
            <person name="Nagy L.G."/>
        </authorList>
    </citation>
    <scope>NUCLEOTIDE SEQUENCE [LARGE SCALE GENOMIC DNA]</scope>
    <source>
        <strain evidence="2 3">CBS 121175</strain>
    </source>
</reference>
<gene>
    <name evidence="2" type="ORF">FA15DRAFT_662039</name>
</gene>
<dbReference type="AlphaFoldDB" id="A0A5C3K953"/>
<organism evidence="2 3">
    <name type="scientific">Coprinopsis marcescibilis</name>
    <name type="common">Agaric fungus</name>
    <name type="synonym">Psathyrella marcescibilis</name>
    <dbReference type="NCBI Taxonomy" id="230819"/>
    <lineage>
        <taxon>Eukaryota</taxon>
        <taxon>Fungi</taxon>
        <taxon>Dikarya</taxon>
        <taxon>Basidiomycota</taxon>
        <taxon>Agaricomycotina</taxon>
        <taxon>Agaricomycetes</taxon>
        <taxon>Agaricomycetidae</taxon>
        <taxon>Agaricales</taxon>
        <taxon>Agaricineae</taxon>
        <taxon>Psathyrellaceae</taxon>
        <taxon>Coprinopsis</taxon>
    </lineage>
</organism>
<name>A0A5C3K953_COPMA</name>
<protein>
    <submittedName>
        <fullName evidence="2">Uncharacterized protein</fullName>
    </submittedName>
</protein>
<proteinExistence type="predicted"/>
<feature type="compositionally biased region" description="Basic and acidic residues" evidence="1">
    <location>
        <begin position="11"/>
        <end position="24"/>
    </location>
</feature>